<accession>A0ABX8GXA2</accession>
<keyword evidence="3" id="KW-1185">Reference proteome</keyword>
<dbReference type="InterPro" id="IPR007433">
    <property type="entry name" value="DUF481"/>
</dbReference>
<sequence>MQKNNLPYFLYSLLLFLLSTQLNYAQSNLDTLTFDNGNVIIGEIKSFSRGLFTIETDYSDSDFQAKWKQVDKINSSTYFLVTSKEGRHYFGKLKDYTEDSVLVYGSFIEKVISYDDLVFMHEQGRSFTKKVYGSFDLGYSYTKANNLQQLSSSTSLKYINQYYESDLKVNNLFSKQDSAADIQRNEASLNFIYLFDKNYYALVNNDFLTNTEQSIDLRYTLQTGVGKFFIHTNKLNLGVSLGINYLNEKFMNINDRQESMETFWEVDLDIFDLGNLELDVSLITYKSLNFSKRWREDVDASLKYNLPFNFYIKLGYSMDYDNQPAEPGKNLDFIFTTSFGWDNL</sequence>
<evidence type="ECO:0000256" key="1">
    <source>
        <dbReference type="SAM" id="SignalP"/>
    </source>
</evidence>
<reference evidence="2 3" key="1">
    <citation type="submission" date="2021-05" db="EMBL/GenBank/DDBJ databases">
        <title>Comparative genomic studies on the polysaccharide-degrading batcterial strains of the Flammeovirga genus.</title>
        <authorList>
            <person name="Zewei F."/>
            <person name="Zheng Z."/>
            <person name="Yu L."/>
            <person name="Ruyue G."/>
            <person name="Yanhong M."/>
            <person name="Yuanyuan C."/>
            <person name="Jingyan G."/>
            <person name="Wenjun H."/>
        </authorList>
    </citation>
    <scope>NUCLEOTIDE SEQUENCE [LARGE SCALE GENOMIC DNA]</scope>
    <source>
        <strain evidence="2 3">YS10</strain>
    </source>
</reference>
<protein>
    <submittedName>
        <fullName evidence="2">DUF481 domain-containing protein</fullName>
    </submittedName>
</protein>
<evidence type="ECO:0000313" key="2">
    <source>
        <dbReference type="EMBL" id="QWG08028.1"/>
    </source>
</evidence>
<dbReference type="Proteomes" id="UP000682802">
    <property type="component" value="Chromosome 1"/>
</dbReference>
<dbReference type="Pfam" id="PF04338">
    <property type="entry name" value="DUF481"/>
    <property type="match status" value="1"/>
</dbReference>
<dbReference type="RefSeq" id="WP_158631146.1">
    <property type="nucleotide sequence ID" value="NZ_CP076128.1"/>
</dbReference>
<keyword evidence="1" id="KW-0732">Signal</keyword>
<name>A0ABX8GXA2_9BACT</name>
<feature type="signal peptide" evidence="1">
    <location>
        <begin position="1"/>
        <end position="25"/>
    </location>
</feature>
<organism evidence="2 3">
    <name type="scientific">Flammeovirga kamogawensis</name>
    <dbReference type="NCBI Taxonomy" id="373891"/>
    <lineage>
        <taxon>Bacteria</taxon>
        <taxon>Pseudomonadati</taxon>
        <taxon>Bacteroidota</taxon>
        <taxon>Cytophagia</taxon>
        <taxon>Cytophagales</taxon>
        <taxon>Flammeovirgaceae</taxon>
        <taxon>Flammeovirga</taxon>
    </lineage>
</organism>
<gene>
    <name evidence="2" type="ORF">KM029_03580</name>
</gene>
<proteinExistence type="predicted"/>
<evidence type="ECO:0000313" key="3">
    <source>
        <dbReference type="Proteomes" id="UP000682802"/>
    </source>
</evidence>
<feature type="chain" id="PRO_5047192043" evidence="1">
    <location>
        <begin position="26"/>
        <end position="344"/>
    </location>
</feature>
<dbReference type="EMBL" id="CP076128">
    <property type="protein sequence ID" value="QWG08028.1"/>
    <property type="molecule type" value="Genomic_DNA"/>
</dbReference>